<evidence type="ECO:0000313" key="4">
    <source>
        <dbReference type="EMBL" id="PIB74233.1"/>
    </source>
</evidence>
<dbReference type="Gene3D" id="2.10.260.10">
    <property type="match status" value="1"/>
</dbReference>
<reference evidence="4 6" key="2">
    <citation type="journal article" date="2017" name="Infect. Genet. Evol.">
        <title>The new phylogeny of the genus Mycobacterium: The old and the news.</title>
        <authorList>
            <person name="Tortoli E."/>
            <person name="Fedrizzi T."/>
            <person name="Meehan C.J."/>
            <person name="Trovato A."/>
            <person name="Grottola A."/>
            <person name="Giacobazzi E."/>
            <person name="Serpini G.F."/>
            <person name="Tagliazucchi S."/>
            <person name="Fabio A."/>
            <person name="Bettua C."/>
            <person name="Bertorelli R."/>
            <person name="Frascaro F."/>
            <person name="De Sanctis V."/>
            <person name="Pecorari M."/>
            <person name="Jousson O."/>
            <person name="Segata N."/>
            <person name="Cirillo D.M."/>
        </authorList>
    </citation>
    <scope>NUCLEOTIDE SEQUENCE [LARGE SCALE GENOMIC DNA]</scope>
    <source>
        <strain evidence="4 6">NCTC 12882</strain>
    </source>
</reference>
<accession>A0A1X1RTE5</accession>
<evidence type="ECO:0000313" key="3">
    <source>
        <dbReference type="EMBL" id="ORV15301.1"/>
    </source>
</evidence>
<reference evidence="3 5" key="1">
    <citation type="submission" date="2016-01" db="EMBL/GenBank/DDBJ databases">
        <title>The new phylogeny of the genus Mycobacterium.</title>
        <authorList>
            <person name="Tarcisio F."/>
            <person name="Conor M."/>
            <person name="Antonella G."/>
            <person name="Elisabetta G."/>
            <person name="Giulia F.S."/>
            <person name="Sara T."/>
            <person name="Anna F."/>
            <person name="Clotilde B."/>
            <person name="Roberto B."/>
            <person name="Veronica D.S."/>
            <person name="Fabio R."/>
            <person name="Monica P."/>
            <person name="Olivier J."/>
            <person name="Enrico T."/>
            <person name="Nicola S."/>
        </authorList>
    </citation>
    <scope>NUCLEOTIDE SEQUENCE [LARGE SCALE GENOMIC DNA]</scope>
    <source>
        <strain evidence="3 5">DSM 44243</strain>
    </source>
</reference>
<evidence type="ECO:0000256" key="1">
    <source>
        <dbReference type="PROSITE-ProRule" id="PRU01076"/>
    </source>
</evidence>
<proteinExistence type="predicted"/>
<organism evidence="3 5">
    <name type="scientific">Mycobacterium celatum</name>
    <dbReference type="NCBI Taxonomy" id="28045"/>
    <lineage>
        <taxon>Bacteria</taxon>
        <taxon>Bacillati</taxon>
        <taxon>Actinomycetota</taxon>
        <taxon>Actinomycetes</taxon>
        <taxon>Mycobacteriales</taxon>
        <taxon>Mycobacteriaceae</taxon>
        <taxon>Mycobacterium</taxon>
    </lineage>
</organism>
<evidence type="ECO:0000259" key="2">
    <source>
        <dbReference type="PROSITE" id="PS51740"/>
    </source>
</evidence>
<evidence type="ECO:0000313" key="6">
    <source>
        <dbReference type="Proteomes" id="UP000230971"/>
    </source>
</evidence>
<dbReference type="AlphaFoldDB" id="A0A1X1RTE5"/>
<sequence>MRVTSKGQVTIPLGVRRKLGIEPGSEVEFELDARGARLVRTKTARGKTIARRMRGRGTVAMSTEQIMALTRGDE</sequence>
<dbReference type="GO" id="GO:0003677">
    <property type="term" value="F:DNA binding"/>
    <property type="evidence" value="ECO:0007669"/>
    <property type="project" value="UniProtKB-UniRule"/>
</dbReference>
<dbReference type="PROSITE" id="PS51740">
    <property type="entry name" value="SPOVT_ABRB"/>
    <property type="match status" value="1"/>
</dbReference>
<keyword evidence="1" id="KW-0238">DNA-binding</keyword>
<dbReference type="SUPFAM" id="SSF89447">
    <property type="entry name" value="AbrB/MazE/MraZ-like"/>
    <property type="match status" value="1"/>
</dbReference>
<dbReference type="Pfam" id="PF04014">
    <property type="entry name" value="MazE_antitoxin"/>
    <property type="match status" value="1"/>
</dbReference>
<feature type="domain" description="SpoVT-AbrB" evidence="2">
    <location>
        <begin position="1"/>
        <end position="44"/>
    </location>
</feature>
<dbReference type="STRING" id="28045.AWB95_07355"/>
<dbReference type="Proteomes" id="UP000193907">
    <property type="component" value="Unassembled WGS sequence"/>
</dbReference>
<dbReference type="OrthoDB" id="9811597at2"/>
<gene>
    <name evidence="3" type="ORF">AWB95_07355</name>
    <name evidence="4" type="ORF">CQY23_21785</name>
</gene>
<dbReference type="RefSeq" id="WP_062541368.1">
    <property type="nucleotide sequence ID" value="NZ_BBUN01000388.1"/>
</dbReference>
<dbReference type="EMBL" id="PDKV01000041">
    <property type="protein sequence ID" value="PIB74233.1"/>
    <property type="molecule type" value="Genomic_DNA"/>
</dbReference>
<dbReference type="InterPro" id="IPR037914">
    <property type="entry name" value="SpoVT-AbrB_sf"/>
</dbReference>
<protein>
    <submittedName>
        <fullName evidence="3">AbrB family transcriptional regulator</fullName>
    </submittedName>
</protein>
<dbReference type="EMBL" id="LQOM01000022">
    <property type="protein sequence ID" value="ORV15301.1"/>
    <property type="molecule type" value="Genomic_DNA"/>
</dbReference>
<name>A0A1X1RTE5_MYCCE</name>
<evidence type="ECO:0000313" key="5">
    <source>
        <dbReference type="Proteomes" id="UP000193907"/>
    </source>
</evidence>
<dbReference type="NCBIfam" id="TIGR01439">
    <property type="entry name" value="lp_hng_hel_AbrB"/>
    <property type="match status" value="1"/>
</dbReference>
<dbReference type="SMART" id="SM00966">
    <property type="entry name" value="SpoVT_AbrB"/>
    <property type="match status" value="1"/>
</dbReference>
<dbReference type="Proteomes" id="UP000230971">
    <property type="component" value="Unassembled WGS sequence"/>
</dbReference>
<comment type="caution">
    <text evidence="3">The sequence shown here is derived from an EMBL/GenBank/DDBJ whole genome shotgun (WGS) entry which is preliminary data.</text>
</comment>
<keyword evidence="5" id="KW-1185">Reference proteome</keyword>
<dbReference type="InterPro" id="IPR007159">
    <property type="entry name" value="SpoVT-AbrB_dom"/>
</dbReference>